<evidence type="ECO:0000256" key="1">
    <source>
        <dbReference type="ARBA" id="ARBA00004123"/>
    </source>
</evidence>
<gene>
    <name evidence="5" type="ORF">Poli38472_001641</name>
</gene>
<dbReference type="CDD" id="cd22965">
    <property type="entry name" value="DD_DPY30_SDC1"/>
    <property type="match status" value="1"/>
</dbReference>
<dbReference type="InterPro" id="IPR049629">
    <property type="entry name" value="DPY30_SDC1_DD"/>
</dbReference>
<keyword evidence="6" id="KW-1185">Reference proteome</keyword>
<comment type="subcellular location">
    <subcellularLocation>
        <location evidence="1">Nucleus</location>
    </subcellularLocation>
</comment>
<comment type="similarity">
    <text evidence="2">Belongs to the dpy-30 family.</text>
</comment>
<feature type="compositionally biased region" description="Basic and acidic residues" evidence="4">
    <location>
        <begin position="186"/>
        <end position="197"/>
    </location>
</feature>
<feature type="region of interest" description="Disordered" evidence="4">
    <location>
        <begin position="109"/>
        <end position="210"/>
    </location>
</feature>
<accession>A0A8K1CVK5</accession>
<feature type="compositionally biased region" description="Basic and acidic residues" evidence="4">
    <location>
        <begin position="159"/>
        <end position="172"/>
    </location>
</feature>
<feature type="compositionally biased region" description="Basic and acidic residues" evidence="4">
    <location>
        <begin position="109"/>
        <end position="123"/>
    </location>
</feature>
<dbReference type="Pfam" id="PF05186">
    <property type="entry name" value="Dpy-30"/>
    <property type="match status" value="1"/>
</dbReference>
<proteinExistence type="inferred from homology"/>
<reference evidence="5" key="1">
    <citation type="submission" date="2019-03" db="EMBL/GenBank/DDBJ databases">
        <title>Long read genome sequence of the mycoparasitic Pythium oligandrum ATCC 38472 isolated from sugarbeet rhizosphere.</title>
        <authorList>
            <person name="Gaulin E."/>
        </authorList>
    </citation>
    <scope>NUCLEOTIDE SEQUENCE</scope>
    <source>
        <strain evidence="5">ATCC 38472_TT</strain>
    </source>
</reference>
<dbReference type="OrthoDB" id="417678at2759"/>
<protein>
    <submittedName>
        <fullName evidence="5">Uncharacterized protein</fullName>
    </submittedName>
</protein>
<dbReference type="Gene3D" id="1.20.890.10">
    <property type="entry name" value="cAMP-dependent protein kinase regulatory subunit, dimerization-anchoring domain"/>
    <property type="match status" value="1"/>
</dbReference>
<name>A0A8K1CVK5_PYTOL</name>
<sequence>MSATTTVSSFNNIPARSREQRIAVKDKEQWEKDRLKQRKEGFVRVDTSVTGSAMLVYTEGSQGYMRDADRFHSDTAGEEKAAREERNARVKIGQERKRYDTVQREIIRWKEMDVAKAEEERKWGLQRAAGTKALRNKSDIEPEVAPPAPEPEAVAEPAAESKEFEAESKDEGAPPAAEEPAPAKSTEAEAKSDDKPAENAQAKLEAQSLPIRSYLDQTVVPILLQGMSALVKERPPNPVEWLAGYLIKNNPQGPSNSSDSK</sequence>
<dbReference type="GO" id="GO:0005634">
    <property type="term" value="C:nucleus"/>
    <property type="evidence" value="ECO:0007669"/>
    <property type="project" value="UniProtKB-SubCell"/>
</dbReference>
<feature type="compositionally biased region" description="Low complexity" evidence="4">
    <location>
        <begin position="173"/>
        <end position="185"/>
    </location>
</feature>
<organism evidence="5 6">
    <name type="scientific">Pythium oligandrum</name>
    <name type="common">Mycoparasitic fungus</name>
    <dbReference type="NCBI Taxonomy" id="41045"/>
    <lineage>
        <taxon>Eukaryota</taxon>
        <taxon>Sar</taxon>
        <taxon>Stramenopiles</taxon>
        <taxon>Oomycota</taxon>
        <taxon>Peronosporomycetes</taxon>
        <taxon>Pythiales</taxon>
        <taxon>Pythiaceae</taxon>
        <taxon>Pythium</taxon>
    </lineage>
</organism>
<dbReference type="InterPro" id="IPR007858">
    <property type="entry name" value="Dpy-30_motif"/>
</dbReference>
<evidence type="ECO:0000313" key="6">
    <source>
        <dbReference type="Proteomes" id="UP000794436"/>
    </source>
</evidence>
<dbReference type="Proteomes" id="UP000794436">
    <property type="component" value="Unassembled WGS sequence"/>
</dbReference>
<dbReference type="AlphaFoldDB" id="A0A8K1CVK5"/>
<comment type="caution">
    <text evidence="5">The sequence shown here is derived from an EMBL/GenBank/DDBJ whole genome shotgun (WGS) entry which is preliminary data.</text>
</comment>
<keyword evidence="3" id="KW-0539">Nucleus</keyword>
<evidence type="ECO:0000256" key="4">
    <source>
        <dbReference type="SAM" id="MobiDB-lite"/>
    </source>
</evidence>
<evidence type="ECO:0000256" key="3">
    <source>
        <dbReference type="ARBA" id="ARBA00023242"/>
    </source>
</evidence>
<evidence type="ECO:0000313" key="5">
    <source>
        <dbReference type="EMBL" id="TMW69485.1"/>
    </source>
</evidence>
<evidence type="ECO:0000256" key="2">
    <source>
        <dbReference type="ARBA" id="ARBA00010849"/>
    </source>
</evidence>
<dbReference type="EMBL" id="SPLM01000001">
    <property type="protein sequence ID" value="TMW69485.1"/>
    <property type="molecule type" value="Genomic_DNA"/>
</dbReference>